<dbReference type="GO" id="GO:0071973">
    <property type="term" value="P:bacterial-type flagellum-dependent cell motility"/>
    <property type="evidence" value="ECO:0007669"/>
    <property type="project" value="TreeGrafter"/>
</dbReference>
<dbReference type="PANTHER" id="PTHR30288:SF0">
    <property type="entry name" value="FLAGELLAR HOOK-ASSOCIATED PROTEIN 2"/>
    <property type="match status" value="1"/>
</dbReference>
<dbReference type="InterPro" id="IPR040026">
    <property type="entry name" value="FliD"/>
</dbReference>
<feature type="region of interest" description="Disordered" evidence="7">
    <location>
        <begin position="669"/>
        <end position="689"/>
    </location>
</feature>
<protein>
    <recommendedName>
        <fullName evidence="6">Flagellar hook-associated protein 2</fullName>
        <shortName evidence="6">HAP2</shortName>
    </recommendedName>
    <alternativeName>
        <fullName evidence="6">Flagellar cap protein</fullName>
    </alternativeName>
</protein>
<organism evidence="10 11">
    <name type="scientific">Treponema peruense</name>
    <dbReference type="NCBI Taxonomy" id="2787628"/>
    <lineage>
        <taxon>Bacteria</taxon>
        <taxon>Pseudomonadati</taxon>
        <taxon>Spirochaetota</taxon>
        <taxon>Spirochaetia</taxon>
        <taxon>Spirochaetales</taxon>
        <taxon>Treponemataceae</taxon>
        <taxon>Treponema</taxon>
    </lineage>
</organism>
<dbReference type="NCBIfam" id="NF005188">
    <property type="entry name" value="PRK06664.1"/>
    <property type="match status" value="1"/>
</dbReference>
<comment type="subunit">
    <text evidence="3 6">Homopentamer.</text>
</comment>
<comment type="similarity">
    <text evidence="2 6">Belongs to the FliD family.</text>
</comment>
<dbReference type="GO" id="GO:0009424">
    <property type="term" value="C:bacterial-type flagellum hook"/>
    <property type="evidence" value="ECO:0007669"/>
    <property type="project" value="UniProtKB-UniRule"/>
</dbReference>
<dbReference type="Pfam" id="PF07195">
    <property type="entry name" value="FliD_C"/>
    <property type="match status" value="1"/>
</dbReference>
<name>A0A7T3V6K1_9SPIR</name>
<keyword evidence="5 6" id="KW-0975">Bacterial flagellum</keyword>
<comment type="function">
    <text evidence="6">Required for morphogenesis and for the elongation of the flagellar filament by facilitating polymerization of the flagellin monomers at the tip of growing filament. Forms a capping structure, which prevents flagellin subunits (transported through the central channel of the flagellum) from leaking out without polymerization at the distal end.</text>
</comment>
<dbReference type="GO" id="GO:0009421">
    <property type="term" value="C:bacterial-type flagellum filament cap"/>
    <property type="evidence" value="ECO:0007669"/>
    <property type="project" value="InterPro"/>
</dbReference>
<dbReference type="GO" id="GO:0007155">
    <property type="term" value="P:cell adhesion"/>
    <property type="evidence" value="ECO:0007669"/>
    <property type="project" value="InterPro"/>
</dbReference>
<keyword evidence="10" id="KW-0966">Cell projection</keyword>
<dbReference type="KEGG" id="tper:IWA51_05755"/>
<evidence type="ECO:0000256" key="3">
    <source>
        <dbReference type="ARBA" id="ARBA00011255"/>
    </source>
</evidence>
<evidence type="ECO:0000259" key="8">
    <source>
        <dbReference type="Pfam" id="PF02465"/>
    </source>
</evidence>
<feature type="domain" description="Flagellar hook-associated protein 2 N-terminal" evidence="8">
    <location>
        <begin position="14"/>
        <end position="109"/>
    </location>
</feature>
<keyword evidence="4" id="KW-0175">Coiled coil</keyword>
<dbReference type="Pfam" id="PF02465">
    <property type="entry name" value="FliD_N"/>
    <property type="match status" value="1"/>
</dbReference>
<keyword evidence="11" id="KW-1185">Reference proteome</keyword>
<evidence type="ECO:0000313" key="10">
    <source>
        <dbReference type="EMBL" id="QQA02080.1"/>
    </source>
</evidence>
<dbReference type="AlphaFoldDB" id="A0A7T3V6K1"/>
<evidence type="ECO:0000256" key="6">
    <source>
        <dbReference type="RuleBase" id="RU362066"/>
    </source>
</evidence>
<evidence type="ECO:0000256" key="1">
    <source>
        <dbReference type="ARBA" id="ARBA00004365"/>
    </source>
</evidence>
<keyword evidence="10" id="KW-0282">Flagellum</keyword>
<comment type="subcellular location">
    <subcellularLocation>
        <location evidence="1">Bacterial flagellum</location>
    </subcellularLocation>
    <subcellularLocation>
        <location evidence="6">Periplasm</location>
    </subcellularLocation>
    <subcellularLocation>
        <location evidence="6">Periplasmic flagellum</location>
    </subcellularLocation>
</comment>
<evidence type="ECO:0000259" key="9">
    <source>
        <dbReference type="Pfam" id="PF07195"/>
    </source>
</evidence>
<gene>
    <name evidence="10" type="primary">fliD</name>
    <name evidence="10" type="ORF">IWA51_05755</name>
</gene>
<keyword evidence="10" id="KW-0969">Cilium</keyword>
<dbReference type="PANTHER" id="PTHR30288">
    <property type="entry name" value="FLAGELLAR CAP/ASSEMBLY PROTEIN FLID"/>
    <property type="match status" value="1"/>
</dbReference>
<dbReference type="RefSeq" id="WP_198443553.1">
    <property type="nucleotide sequence ID" value="NZ_CBCSHE010000006.1"/>
</dbReference>
<dbReference type="Proteomes" id="UP000595224">
    <property type="component" value="Chromosome"/>
</dbReference>
<evidence type="ECO:0000256" key="7">
    <source>
        <dbReference type="SAM" id="MobiDB-lite"/>
    </source>
</evidence>
<evidence type="ECO:0000313" key="11">
    <source>
        <dbReference type="Proteomes" id="UP000595224"/>
    </source>
</evidence>
<feature type="domain" description="Flagellar hook-associated protein 2 C-terminal" evidence="9">
    <location>
        <begin position="416"/>
        <end position="672"/>
    </location>
</feature>
<sequence>MADGLTIPGVTDRYKTNDLVNSLMEVERIPLKREEEALEGYKKQQGAWRDVNQKMSTLRESVKNLYSFENPFNNKLASSSEENAVTVDAGREAEYGSFKIDVIQPATADRFLSADIDSDTKVKAGKYTFSAGEKKIEFNWKGGKLSDFVTALNRRGGETIKASLIGISANKKSLLIESLKTGAQNRLKFENEALDFAKEIKMVTAVKSEETKFSSRESSFFNAETKDTVVQNGMPQISKNSVKSDGKNITVPPRSGFGIKFPDKTGPSDTIEFNFSSQETEDITKEINSRSSEPVLPSPGEARLGGITIENNQSLTSLPKIPQQQKTVLEPIPSDSENLFFIKNADGTETAVGKEYFSENEDGTTKAAIKLSDFPGAQSLVVRNSSTGKNITVSVPESFDSSKNLGFAPVHAITTADDAKIKYEGITLTRPENDIDDVVPHITLHLHDKTEKTATVKIEPDKETAKDAIITFVGKYNQAVAEMTILSTNKPEVVTELDYLTDTEREAAMEKLGIFQGDFTLTNGKASLQRIVTSPYRSSEEAAITLLSQIGISTNASTGTGGYRASQMRGYLEVDEKKLDEAIENNLDSIKNLFGYDSDGDLIIDDGIALKMDKQLTSWVQSGGIISSKTSSLDTRIKASDSKISRLQTQLDQKEAELRRKYASMEGTLNSLEGQQSSLKNFANQNGSR</sequence>
<dbReference type="EMBL" id="CP064936">
    <property type="protein sequence ID" value="QQA02080.1"/>
    <property type="molecule type" value="Genomic_DNA"/>
</dbReference>
<dbReference type="InterPro" id="IPR003481">
    <property type="entry name" value="FliD_N"/>
</dbReference>
<evidence type="ECO:0000256" key="4">
    <source>
        <dbReference type="ARBA" id="ARBA00023054"/>
    </source>
</evidence>
<proteinExistence type="inferred from homology"/>
<evidence type="ECO:0000256" key="2">
    <source>
        <dbReference type="ARBA" id="ARBA00009764"/>
    </source>
</evidence>
<evidence type="ECO:0000256" key="5">
    <source>
        <dbReference type="ARBA" id="ARBA00023143"/>
    </source>
</evidence>
<keyword evidence="6" id="KW-0574">Periplasm</keyword>
<reference evidence="10 11" key="1">
    <citation type="submission" date="2020-11" db="EMBL/GenBank/DDBJ databases">
        <title>Treponema Peruensis nv. sp., first commensal Treponema isolated from human feces.</title>
        <authorList>
            <person name="Belkhou C."/>
            <person name="Raes J."/>
        </authorList>
    </citation>
    <scope>NUCLEOTIDE SEQUENCE [LARGE SCALE GENOMIC DNA]</scope>
    <source>
        <strain evidence="10 11">RCC2812</strain>
    </source>
</reference>
<accession>A0A7T3V6K1</accession>
<dbReference type="InterPro" id="IPR010809">
    <property type="entry name" value="FliD_C"/>
</dbReference>
<dbReference type="GO" id="GO:0055040">
    <property type="term" value="C:periplasmic flagellum"/>
    <property type="evidence" value="ECO:0007669"/>
    <property type="project" value="UniProtKB-SubCell"/>
</dbReference>